<keyword evidence="1" id="KW-0472">Membrane</keyword>
<evidence type="ECO:0000256" key="1">
    <source>
        <dbReference type="SAM" id="Phobius"/>
    </source>
</evidence>
<dbReference type="Proteomes" id="UP001443914">
    <property type="component" value="Unassembled WGS sequence"/>
</dbReference>
<proteinExistence type="predicted"/>
<keyword evidence="3" id="KW-1185">Reference proteome</keyword>
<feature type="transmembrane region" description="Helical" evidence="1">
    <location>
        <begin position="26"/>
        <end position="49"/>
    </location>
</feature>
<keyword evidence="1" id="KW-0812">Transmembrane</keyword>
<accession>A0AAW1MWQ6</accession>
<evidence type="ECO:0000313" key="2">
    <source>
        <dbReference type="EMBL" id="KAK9750716.1"/>
    </source>
</evidence>
<protein>
    <submittedName>
        <fullName evidence="2">Uncharacterized protein</fullName>
    </submittedName>
</protein>
<keyword evidence="1" id="KW-1133">Transmembrane helix</keyword>
<dbReference type="EMBL" id="JBDFQZ010000002">
    <property type="protein sequence ID" value="KAK9750716.1"/>
    <property type="molecule type" value="Genomic_DNA"/>
</dbReference>
<comment type="caution">
    <text evidence="2">The sequence shown here is derived from an EMBL/GenBank/DDBJ whole genome shotgun (WGS) entry which is preliminary data.</text>
</comment>
<sequence>MALNWVDSLSWLRTTIRHSSRRKTPIILNSHILVLFLLVIRIVKFRFVFVGLVERSPLFDHIPNRVLPTGILLYALHPRQPRIISTRLLQLFLIHPQLLTEPRSLPSSRL</sequence>
<organism evidence="2 3">
    <name type="scientific">Saponaria officinalis</name>
    <name type="common">Common soapwort</name>
    <name type="synonym">Lychnis saponaria</name>
    <dbReference type="NCBI Taxonomy" id="3572"/>
    <lineage>
        <taxon>Eukaryota</taxon>
        <taxon>Viridiplantae</taxon>
        <taxon>Streptophyta</taxon>
        <taxon>Embryophyta</taxon>
        <taxon>Tracheophyta</taxon>
        <taxon>Spermatophyta</taxon>
        <taxon>Magnoliopsida</taxon>
        <taxon>eudicotyledons</taxon>
        <taxon>Gunneridae</taxon>
        <taxon>Pentapetalae</taxon>
        <taxon>Caryophyllales</taxon>
        <taxon>Caryophyllaceae</taxon>
        <taxon>Caryophylleae</taxon>
        <taxon>Saponaria</taxon>
    </lineage>
</organism>
<dbReference type="AlphaFoldDB" id="A0AAW1MWQ6"/>
<gene>
    <name evidence="2" type="ORF">RND81_02G216200</name>
</gene>
<evidence type="ECO:0000313" key="3">
    <source>
        <dbReference type="Proteomes" id="UP001443914"/>
    </source>
</evidence>
<reference evidence="2" key="1">
    <citation type="submission" date="2024-03" db="EMBL/GenBank/DDBJ databases">
        <title>WGS assembly of Saponaria officinalis var. Norfolk2.</title>
        <authorList>
            <person name="Jenkins J."/>
            <person name="Shu S."/>
            <person name="Grimwood J."/>
            <person name="Barry K."/>
            <person name="Goodstein D."/>
            <person name="Schmutz J."/>
            <person name="Leebens-Mack J."/>
            <person name="Osbourn A."/>
        </authorList>
    </citation>
    <scope>NUCLEOTIDE SEQUENCE [LARGE SCALE GENOMIC DNA]</scope>
    <source>
        <strain evidence="2">JIC</strain>
    </source>
</reference>
<name>A0AAW1MWQ6_SAPOF</name>